<sequence length="212" mass="23765">SVIDPSCSSGYGFLGVERYVKRHRPKMVLLENVRSLFEKRQVEGGDSAYEIVRRRLAKLGYAVSGAVYNTADFGLPQQRNRAWLLCVLESELATSESQLEKDMNLFRRHCTPMSKCVDLSATFEKEPQERKPGKPGKPDAKWRDALDQQFDIYGKELARLQGVGCVEWSDYRMGEESPALIRSFIGNAFSAPINLAALASVLANWNAEASQV</sequence>
<comment type="caution">
    <text evidence="3">The sequence shown here is derived from an EMBL/GenBank/DDBJ whole genome shotgun (WGS) entry which is preliminary data.</text>
</comment>
<dbReference type="PRINTS" id="PR00105">
    <property type="entry name" value="C5METTRFRASE"/>
</dbReference>
<keyword evidence="2" id="KW-0808">Transferase</keyword>
<dbReference type="Proteomes" id="UP001642464">
    <property type="component" value="Unassembled WGS sequence"/>
</dbReference>
<dbReference type="InterPro" id="IPR029063">
    <property type="entry name" value="SAM-dependent_MTases_sf"/>
</dbReference>
<dbReference type="EMBL" id="CAXAMM010015014">
    <property type="protein sequence ID" value="CAK9035314.1"/>
    <property type="molecule type" value="Genomic_DNA"/>
</dbReference>
<dbReference type="SUPFAM" id="SSF53335">
    <property type="entry name" value="S-adenosyl-L-methionine-dependent methyltransferases"/>
    <property type="match status" value="1"/>
</dbReference>
<proteinExistence type="predicted"/>
<feature type="non-terminal residue" evidence="3">
    <location>
        <position position="1"/>
    </location>
</feature>
<evidence type="ECO:0000256" key="2">
    <source>
        <dbReference type="ARBA" id="ARBA00022679"/>
    </source>
</evidence>
<keyword evidence="1 3" id="KW-0489">Methyltransferase</keyword>
<evidence type="ECO:0000313" key="3">
    <source>
        <dbReference type="EMBL" id="CAK9035314.1"/>
    </source>
</evidence>
<gene>
    <name evidence="3" type="ORF">SCF082_LOCUS21235</name>
</gene>
<name>A0ABP0L9N8_9DINO</name>
<protein>
    <submittedName>
        <fullName evidence="3">Modification methylase HaeII (M.HaeII) (Cytosine-specific methyltransferase HaeII)</fullName>
    </submittedName>
</protein>
<evidence type="ECO:0000313" key="4">
    <source>
        <dbReference type="Proteomes" id="UP001642464"/>
    </source>
</evidence>
<organism evidence="3 4">
    <name type="scientific">Durusdinium trenchii</name>
    <dbReference type="NCBI Taxonomy" id="1381693"/>
    <lineage>
        <taxon>Eukaryota</taxon>
        <taxon>Sar</taxon>
        <taxon>Alveolata</taxon>
        <taxon>Dinophyceae</taxon>
        <taxon>Suessiales</taxon>
        <taxon>Symbiodiniaceae</taxon>
        <taxon>Durusdinium</taxon>
    </lineage>
</organism>
<dbReference type="InterPro" id="IPR001525">
    <property type="entry name" value="C5_MeTfrase"/>
</dbReference>
<dbReference type="GO" id="GO:0008168">
    <property type="term" value="F:methyltransferase activity"/>
    <property type="evidence" value="ECO:0007669"/>
    <property type="project" value="UniProtKB-KW"/>
</dbReference>
<evidence type="ECO:0000256" key="1">
    <source>
        <dbReference type="ARBA" id="ARBA00022603"/>
    </source>
</evidence>
<dbReference type="GO" id="GO:0032259">
    <property type="term" value="P:methylation"/>
    <property type="evidence" value="ECO:0007669"/>
    <property type="project" value="UniProtKB-KW"/>
</dbReference>
<dbReference type="Pfam" id="PF00145">
    <property type="entry name" value="DNA_methylase"/>
    <property type="match status" value="1"/>
</dbReference>
<reference evidence="3 4" key="1">
    <citation type="submission" date="2024-02" db="EMBL/GenBank/DDBJ databases">
        <authorList>
            <person name="Chen Y."/>
            <person name="Shah S."/>
            <person name="Dougan E. K."/>
            <person name="Thang M."/>
            <person name="Chan C."/>
        </authorList>
    </citation>
    <scope>NUCLEOTIDE SEQUENCE [LARGE SCALE GENOMIC DNA]</scope>
</reference>
<dbReference type="Gene3D" id="3.40.50.150">
    <property type="entry name" value="Vaccinia Virus protein VP39"/>
    <property type="match status" value="1"/>
</dbReference>
<keyword evidence="4" id="KW-1185">Reference proteome</keyword>
<accession>A0ABP0L9N8</accession>